<feature type="region of interest" description="Disordered" evidence="1">
    <location>
        <begin position="241"/>
        <end position="288"/>
    </location>
</feature>
<organism evidence="2">
    <name type="scientific">Tanacetum cinerariifolium</name>
    <name type="common">Dalmatian daisy</name>
    <name type="synonym">Chrysanthemum cinerariifolium</name>
    <dbReference type="NCBI Taxonomy" id="118510"/>
    <lineage>
        <taxon>Eukaryota</taxon>
        <taxon>Viridiplantae</taxon>
        <taxon>Streptophyta</taxon>
        <taxon>Embryophyta</taxon>
        <taxon>Tracheophyta</taxon>
        <taxon>Spermatophyta</taxon>
        <taxon>Magnoliopsida</taxon>
        <taxon>eudicotyledons</taxon>
        <taxon>Gunneridae</taxon>
        <taxon>Pentapetalae</taxon>
        <taxon>asterids</taxon>
        <taxon>campanulids</taxon>
        <taxon>Asterales</taxon>
        <taxon>Asteraceae</taxon>
        <taxon>Asteroideae</taxon>
        <taxon>Anthemideae</taxon>
        <taxon>Anthemidinae</taxon>
        <taxon>Tanacetum</taxon>
    </lineage>
</organism>
<protein>
    <submittedName>
        <fullName evidence="2">Uncharacterized protein</fullName>
    </submittedName>
</protein>
<sequence length="288" mass="33103">MDSLICNMLHRITRQRCVMGISGIDEPSPNSDCTTIVGKQREEFCLVTGLKFKVENWTDYNDEKEPVPFRRRVFCSSLDGRPIRGKNVETLINSQAFKTFDDNDAVSLCCVGILRLVLLGLEDRRLVPNWILRDNYVFRDWYHMRLRLDRDEFKEQRRGYKQMMEKSDDMYENMSRFMEDMSVGQVPLAKEPIIADQHYGISDLSGFQSYQGVPSAFHTLANNISFFNMAMPSSWQTPIPSYLGTPNSQPPIPSHPGTSNWQNPMTSYSLNLPHPMPSHPHDAGLLNT</sequence>
<evidence type="ECO:0000313" key="2">
    <source>
        <dbReference type="EMBL" id="GEY55773.1"/>
    </source>
</evidence>
<reference evidence="2" key="1">
    <citation type="journal article" date="2019" name="Sci. Rep.">
        <title>Draft genome of Tanacetum cinerariifolium, the natural source of mosquito coil.</title>
        <authorList>
            <person name="Yamashiro T."/>
            <person name="Shiraishi A."/>
            <person name="Satake H."/>
            <person name="Nakayama K."/>
        </authorList>
    </citation>
    <scope>NUCLEOTIDE SEQUENCE</scope>
</reference>
<comment type="caution">
    <text evidence="2">The sequence shown here is derived from an EMBL/GenBank/DDBJ whole genome shotgun (WGS) entry which is preliminary data.</text>
</comment>
<name>A0A699HPU2_TANCI</name>
<evidence type="ECO:0000256" key="1">
    <source>
        <dbReference type="SAM" id="MobiDB-lite"/>
    </source>
</evidence>
<dbReference type="AlphaFoldDB" id="A0A699HPU2"/>
<accession>A0A699HPU2</accession>
<gene>
    <name evidence="2" type="ORF">Tci_427747</name>
</gene>
<dbReference type="EMBL" id="BKCJ010188758">
    <property type="protein sequence ID" value="GEY55773.1"/>
    <property type="molecule type" value="Genomic_DNA"/>
</dbReference>
<proteinExistence type="predicted"/>
<feature type="compositionally biased region" description="Polar residues" evidence="1">
    <location>
        <begin position="256"/>
        <end position="270"/>
    </location>
</feature>
<feature type="non-terminal residue" evidence="2">
    <location>
        <position position="288"/>
    </location>
</feature>